<comment type="caution">
    <text evidence="1">The sequence shown here is derived from an EMBL/GenBank/DDBJ whole genome shotgun (WGS) entry which is preliminary data.</text>
</comment>
<dbReference type="OrthoDB" id="3403585at2"/>
<dbReference type="RefSeq" id="WP_147141949.1">
    <property type="nucleotide sequence ID" value="NZ_BAABIJ010000003.1"/>
</dbReference>
<name>A0A562UZ39_9ACTN</name>
<evidence type="ECO:0000313" key="2">
    <source>
        <dbReference type="Proteomes" id="UP000321617"/>
    </source>
</evidence>
<organism evidence="1 2">
    <name type="scientific">Stackebrandtia albiflava</name>
    <dbReference type="NCBI Taxonomy" id="406432"/>
    <lineage>
        <taxon>Bacteria</taxon>
        <taxon>Bacillati</taxon>
        <taxon>Actinomycetota</taxon>
        <taxon>Actinomycetes</taxon>
        <taxon>Glycomycetales</taxon>
        <taxon>Glycomycetaceae</taxon>
        <taxon>Stackebrandtia</taxon>
    </lineage>
</organism>
<protein>
    <submittedName>
        <fullName evidence="1">Uncharacterized protein</fullName>
    </submittedName>
</protein>
<proteinExistence type="predicted"/>
<reference evidence="1 2" key="1">
    <citation type="journal article" date="2013" name="Stand. Genomic Sci.">
        <title>Genomic Encyclopedia of Type Strains, Phase I: The one thousand microbial genomes (KMG-I) project.</title>
        <authorList>
            <person name="Kyrpides N.C."/>
            <person name="Woyke T."/>
            <person name="Eisen J.A."/>
            <person name="Garrity G."/>
            <person name="Lilburn T.G."/>
            <person name="Beck B.J."/>
            <person name="Whitman W.B."/>
            <person name="Hugenholtz P."/>
            <person name="Klenk H.P."/>
        </authorList>
    </citation>
    <scope>NUCLEOTIDE SEQUENCE [LARGE SCALE GENOMIC DNA]</scope>
    <source>
        <strain evidence="1 2">DSM 45044</strain>
    </source>
</reference>
<sequence length="279" mass="28980">MTGGRGGARDGARRVWRLVRRRKLAVVVTAWAVLLAVLAFLSPSVTVREQTTVAEVLDTLDAAMGDAAVALAGGDFGYRVSGLTSTGGCDITPLRGGDRYLRETEVFAADTGAAVTSLFEALREPYRLELVSADGMPPRYTGVVPGYVELELRTEPDRVVWVADTGCRAPGDEVGSLRTGFEPPAEAAAGLTALGVESPVWRLASAYCGGAGGTVRSVTGTATVPDGAPGVDGLAEDLPESATVLVANETVLAYRIRDAVTVIDVVDGTAHASTTVDCR</sequence>
<dbReference type="Proteomes" id="UP000321617">
    <property type="component" value="Unassembled WGS sequence"/>
</dbReference>
<accession>A0A562UZ39</accession>
<evidence type="ECO:0000313" key="1">
    <source>
        <dbReference type="EMBL" id="TWJ10843.1"/>
    </source>
</evidence>
<gene>
    <name evidence="1" type="ORF">LX16_4267</name>
</gene>
<keyword evidence="2" id="KW-1185">Reference proteome</keyword>
<dbReference type="AlphaFoldDB" id="A0A562UZ39"/>
<dbReference type="EMBL" id="VLLL01000007">
    <property type="protein sequence ID" value="TWJ10843.1"/>
    <property type="molecule type" value="Genomic_DNA"/>
</dbReference>